<dbReference type="Gene3D" id="2.115.10.20">
    <property type="entry name" value="Glycosyl hydrolase domain, family 43"/>
    <property type="match status" value="1"/>
</dbReference>
<dbReference type="SUPFAM" id="SSF75005">
    <property type="entry name" value="Arabinanase/levansucrase/invertase"/>
    <property type="match status" value="1"/>
</dbReference>
<comment type="caution">
    <text evidence="8">The sequence shown here is derived from an EMBL/GenBank/DDBJ whole genome shotgun (WGS) entry which is preliminary data.</text>
</comment>
<feature type="active site" description="Proton donor" evidence="4">
    <location>
        <position position="198"/>
    </location>
</feature>
<evidence type="ECO:0000256" key="2">
    <source>
        <dbReference type="ARBA" id="ARBA00022801"/>
    </source>
</evidence>
<dbReference type="GO" id="GO:0004553">
    <property type="term" value="F:hydrolase activity, hydrolyzing O-glycosyl compounds"/>
    <property type="evidence" value="ECO:0007669"/>
    <property type="project" value="InterPro"/>
</dbReference>
<dbReference type="PANTHER" id="PTHR42812:SF2">
    <property type="entry name" value="XYLOSIDASE_ARABINOSIDASE"/>
    <property type="match status" value="1"/>
</dbReference>
<evidence type="ECO:0000256" key="7">
    <source>
        <dbReference type="SAM" id="SignalP"/>
    </source>
</evidence>
<feature type="site" description="Important for catalytic activity, responsible for pKa modulation of the active site Glu and correct orientation of both the proton donor and substrate" evidence="5">
    <location>
        <position position="143"/>
    </location>
</feature>
<reference evidence="8" key="1">
    <citation type="submission" date="2022-11" db="EMBL/GenBank/DDBJ databases">
        <title>Marilongibacter aestuarii gen. nov., sp. nov., isolated from tidal flat sediment.</title>
        <authorList>
            <person name="Jiayan W."/>
        </authorList>
    </citation>
    <scope>NUCLEOTIDE SEQUENCE</scope>
    <source>
        <strain evidence="8">Z1-6</strain>
    </source>
</reference>
<protein>
    <submittedName>
        <fullName evidence="8">Family 43 glycosylhydrolase</fullName>
    </submittedName>
</protein>
<proteinExistence type="inferred from homology"/>
<dbReference type="InterPro" id="IPR051795">
    <property type="entry name" value="Glycosyl_Hydrlase_43"/>
</dbReference>
<dbReference type="InterPro" id="IPR023296">
    <property type="entry name" value="Glyco_hydro_beta-prop_sf"/>
</dbReference>
<sequence>MKSLKNSFLLLIILGFNVMSCAPTANFDVKNKSESGFENPVLGGDYPDPSVLRDGEDFYLTHSSFEYYPGLLVWHSTDLIHWTRISHALNEYVGSVWAPDLIKHNNKFYIYFPAGGTNWVVTADSPAGPWSSPHDLKLPGFIDPGHVVDESGQRYLYLSKGYVVKLAADGLSTIGEPVLNYAGWEFPKEWSTECFCLESPKSTVKDGFYHIIVAEGGTAGPATSHMVVTGRATSPYGPFENSPYNPIIHTENRSERWWSQGHGTLVDDVEGNWWMMYHGYEKYFHTLGRQTLMVPIEWTEDNWFRVPEGVKSFDKLAVPAGKPSEDGSGLSDDFDTNKLGLQWQFFKDNDFSRVVFENGELLFRAKADRFEESSPLLVNASDQKYEVTVDLQSTRM</sequence>
<dbReference type="Pfam" id="PF04616">
    <property type="entry name" value="Glyco_hydro_43"/>
    <property type="match status" value="1"/>
</dbReference>
<gene>
    <name evidence="8" type="ORF">OU798_16480</name>
</gene>
<keyword evidence="9" id="KW-1185">Reference proteome</keyword>
<evidence type="ECO:0000256" key="6">
    <source>
        <dbReference type="RuleBase" id="RU361187"/>
    </source>
</evidence>
<evidence type="ECO:0000256" key="3">
    <source>
        <dbReference type="ARBA" id="ARBA00023295"/>
    </source>
</evidence>
<evidence type="ECO:0000313" key="8">
    <source>
        <dbReference type="EMBL" id="MCY1721952.1"/>
    </source>
</evidence>
<keyword evidence="2 6" id="KW-0378">Hydrolase</keyword>
<keyword evidence="3 6" id="KW-0326">Glycosidase</keyword>
<dbReference type="InterPro" id="IPR006710">
    <property type="entry name" value="Glyco_hydro_43"/>
</dbReference>
<dbReference type="CDD" id="cd09002">
    <property type="entry name" value="GH43_XYL-like"/>
    <property type="match status" value="1"/>
</dbReference>
<organism evidence="8 9">
    <name type="scientific">Draconibacterium aestuarii</name>
    <dbReference type="NCBI Taxonomy" id="2998507"/>
    <lineage>
        <taxon>Bacteria</taxon>
        <taxon>Pseudomonadati</taxon>
        <taxon>Bacteroidota</taxon>
        <taxon>Bacteroidia</taxon>
        <taxon>Marinilabiliales</taxon>
        <taxon>Prolixibacteraceae</taxon>
        <taxon>Draconibacterium</taxon>
    </lineage>
</organism>
<evidence type="ECO:0000256" key="4">
    <source>
        <dbReference type="PIRSR" id="PIRSR606710-1"/>
    </source>
</evidence>
<feature type="signal peptide" evidence="7">
    <location>
        <begin position="1"/>
        <end position="21"/>
    </location>
</feature>
<feature type="active site" description="Proton acceptor" evidence="4">
    <location>
        <position position="48"/>
    </location>
</feature>
<name>A0A9X3F941_9BACT</name>
<feature type="chain" id="PRO_5040999162" evidence="7">
    <location>
        <begin position="22"/>
        <end position="396"/>
    </location>
</feature>
<dbReference type="AlphaFoldDB" id="A0A9X3F941"/>
<evidence type="ECO:0000256" key="5">
    <source>
        <dbReference type="PIRSR" id="PIRSR606710-2"/>
    </source>
</evidence>
<evidence type="ECO:0000256" key="1">
    <source>
        <dbReference type="ARBA" id="ARBA00009865"/>
    </source>
</evidence>
<dbReference type="GO" id="GO:0005975">
    <property type="term" value="P:carbohydrate metabolic process"/>
    <property type="evidence" value="ECO:0007669"/>
    <property type="project" value="InterPro"/>
</dbReference>
<evidence type="ECO:0000313" key="9">
    <source>
        <dbReference type="Proteomes" id="UP001145087"/>
    </source>
</evidence>
<dbReference type="PANTHER" id="PTHR42812">
    <property type="entry name" value="BETA-XYLOSIDASE"/>
    <property type="match status" value="1"/>
</dbReference>
<accession>A0A9X3F941</accession>
<comment type="similarity">
    <text evidence="1 6">Belongs to the glycosyl hydrolase 43 family.</text>
</comment>
<dbReference type="EMBL" id="JAPOHD010000030">
    <property type="protein sequence ID" value="MCY1721952.1"/>
    <property type="molecule type" value="Genomic_DNA"/>
</dbReference>
<dbReference type="Proteomes" id="UP001145087">
    <property type="component" value="Unassembled WGS sequence"/>
</dbReference>
<keyword evidence="7" id="KW-0732">Signal</keyword>
<dbReference type="RefSeq" id="WP_343334282.1">
    <property type="nucleotide sequence ID" value="NZ_JAPOHD010000030.1"/>
</dbReference>